<protein>
    <submittedName>
        <fullName evidence="1">Uncharacterized protein</fullName>
    </submittedName>
</protein>
<reference evidence="1" key="1">
    <citation type="submission" date="2014-09" db="EMBL/GenBank/DDBJ databases">
        <authorList>
            <person name="Magalhaes I.L.F."/>
            <person name="Oliveira U."/>
            <person name="Santos F.R."/>
            <person name="Vidigal T.H.D.A."/>
            <person name="Brescovit A.D."/>
            <person name="Santos A.J."/>
        </authorList>
    </citation>
    <scope>NUCLEOTIDE SEQUENCE</scope>
    <source>
        <tissue evidence="1">Shoot tissue taken approximately 20 cm above the soil surface</tissue>
    </source>
</reference>
<dbReference type="EMBL" id="GBRH01164953">
    <property type="protein sequence ID" value="JAE32943.1"/>
    <property type="molecule type" value="Transcribed_RNA"/>
</dbReference>
<reference evidence="1" key="2">
    <citation type="journal article" date="2015" name="Data Brief">
        <title>Shoot transcriptome of the giant reed, Arundo donax.</title>
        <authorList>
            <person name="Barrero R.A."/>
            <person name="Guerrero F.D."/>
            <person name="Moolhuijzen P."/>
            <person name="Goolsby J.A."/>
            <person name="Tidwell J."/>
            <person name="Bellgard S.E."/>
            <person name="Bellgard M.I."/>
        </authorList>
    </citation>
    <scope>NUCLEOTIDE SEQUENCE</scope>
    <source>
        <tissue evidence="1">Shoot tissue taken approximately 20 cm above the soil surface</tissue>
    </source>
</reference>
<organism evidence="1">
    <name type="scientific">Arundo donax</name>
    <name type="common">Giant reed</name>
    <name type="synonym">Donax arundinaceus</name>
    <dbReference type="NCBI Taxonomy" id="35708"/>
    <lineage>
        <taxon>Eukaryota</taxon>
        <taxon>Viridiplantae</taxon>
        <taxon>Streptophyta</taxon>
        <taxon>Embryophyta</taxon>
        <taxon>Tracheophyta</taxon>
        <taxon>Spermatophyta</taxon>
        <taxon>Magnoliopsida</taxon>
        <taxon>Liliopsida</taxon>
        <taxon>Poales</taxon>
        <taxon>Poaceae</taxon>
        <taxon>PACMAD clade</taxon>
        <taxon>Arundinoideae</taxon>
        <taxon>Arundineae</taxon>
        <taxon>Arundo</taxon>
    </lineage>
</organism>
<dbReference type="AlphaFoldDB" id="A0A0A9HJ70"/>
<accession>A0A0A9HJ70</accession>
<sequence length="123" mass="12899">MPTVQNAVAKSPITSCTSITSAYVTARPPPAARLYASSTSGRMSPYSAAVPSVRAKPSQYLPLVTPAGRSVETCRPSTTAPTVSSATSFRVGADSRCRTMRNAKNTVNASCVEMRIAEVDTGR</sequence>
<name>A0A0A9HJ70_ARUDO</name>
<evidence type="ECO:0000313" key="1">
    <source>
        <dbReference type="EMBL" id="JAE32943.1"/>
    </source>
</evidence>
<proteinExistence type="predicted"/>